<keyword evidence="1" id="KW-0479">Metal-binding</keyword>
<feature type="domain" description="CCHC-type" evidence="3">
    <location>
        <begin position="53"/>
        <end position="67"/>
    </location>
</feature>
<feature type="compositionally biased region" description="Basic residues" evidence="2">
    <location>
        <begin position="7"/>
        <end position="16"/>
    </location>
</feature>
<evidence type="ECO:0000256" key="2">
    <source>
        <dbReference type="SAM" id="MobiDB-lite"/>
    </source>
</evidence>
<dbReference type="GO" id="GO:0008270">
    <property type="term" value="F:zinc ion binding"/>
    <property type="evidence" value="ECO:0007669"/>
    <property type="project" value="UniProtKB-KW"/>
</dbReference>
<dbReference type="InterPro" id="IPR035979">
    <property type="entry name" value="RBD_domain_sf"/>
</dbReference>
<dbReference type="GO" id="GO:0003676">
    <property type="term" value="F:nucleic acid binding"/>
    <property type="evidence" value="ECO:0007669"/>
    <property type="project" value="InterPro"/>
</dbReference>
<dbReference type="InterPro" id="IPR001878">
    <property type="entry name" value="Znf_CCHC"/>
</dbReference>
<reference evidence="5" key="1">
    <citation type="journal article" date="2019" name="Nat. Commun.">
        <title>The genome of broomcorn millet.</title>
        <authorList>
            <person name="Zou C."/>
            <person name="Miki D."/>
            <person name="Li D."/>
            <person name="Tang Q."/>
            <person name="Xiao L."/>
            <person name="Rajput S."/>
            <person name="Deng P."/>
            <person name="Jia W."/>
            <person name="Huang R."/>
            <person name="Zhang M."/>
            <person name="Sun Y."/>
            <person name="Hu J."/>
            <person name="Fu X."/>
            <person name="Schnable P.S."/>
            <person name="Li F."/>
            <person name="Zhang H."/>
            <person name="Feng B."/>
            <person name="Zhu X."/>
            <person name="Liu R."/>
            <person name="Schnable J.C."/>
            <person name="Zhu J.-K."/>
            <person name="Zhang H."/>
        </authorList>
    </citation>
    <scope>NUCLEOTIDE SEQUENCE [LARGE SCALE GENOMIC DNA]</scope>
</reference>
<dbReference type="PROSITE" id="PS50158">
    <property type="entry name" value="ZF_CCHC"/>
    <property type="match status" value="1"/>
</dbReference>
<evidence type="ECO:0000313" key="4">
    <source>
        <dbReference type="EMBL" id="RLM86892.1"/>
    </source>
</evidence>
<evidence type="ECO:0000256" key="1">
    <source>
        <dbReference type="PROSITE-ProRule" id="PRU00047"/>
    </source>
</evidence>
<proteinExistence type="predicted"/>
<feature type="compositionally biased region" description="Basic and acidic residues" evidence="2">
    <location>
        <begin position="17"/>
        <end position="29"/>
    </location>
</feature>
<evidence type="ECO:0000259" key="3">
    <source>
        <dbReference type="PROSITE" id="PS50158"/>
    </source>
</evidence>
<dbReference type="Proteomes" id="UP000275267">
    <property type="component" value="Unassembled WGS sequence"/>
</dbReference>
<keyword evidence="1" id="KW-0862">Zinc</keyword>
<gene>
    <name evidence="4" type="ORF">C2845_PM04G22000</name>
</gene>
<sequence>MAAAWRDRKKRMKKPTKIQERRPNPDAEPRFGVIRSRFRAYPRSLDQLEYWYCYICGMQGHLEHFCPYNYIFGQFVSGSCGGECPPGPGRHRITSRAHLKFLRCLVRVSNLPPGFMDRDLQEFFRPFGPLLLWDVPRFMNGICGCSSQILMRFRRCGVREASRWGEGDRRAQWT</sequence>
<organism evidence="4 5">
    <name type="scientific">Panicum miliaceum</name>
    <name type="common">Proso millet</name>
    <name type="synonym">Broomcorn millet</name>
    <dbReference type="NCBI Taxonomy" id="4540"/>
    <lineage>
        <taxon>Eukaryota</taxon>
        <taxon>Viridiplantae</taxon>
        <taxon>Streptophyta</taxon>
        <taxon>Embryophyta</taxon>
        <taxon>Tracheophyta</taxon>
        <taxon>Spermatophyta</taxon>
        <taxon>Magnoliopsida</taxon>
        <taxon>Liliopsida</taxon>
        <taxon>Poales</taxon>
        <taxon>Poaceae</taxon>
        <taxon>PACMAD clade</taxon>
        <taxon>Panicoideae</taxon>
        <taxon>Panicodae</taxon>
        <taxon>Paniceae</taxon>
        <taxon>Panicinae</taxon>
        <taxon>Panicum</taxon>
        <taxon>Panicum sect. Panicum</taxon>
    </lineage>
</organism>
<comment type="caution">
    <text evidence="4">The sequence shown here is derived from an EMBL/GenBank/DDBJ whole genome shotgun (WGS) entry which is preliminary data.</text>
</comment>
<dbReference type="STRING" id="4540.A0A3L6QSV2"/>
<keyword evidence="1" id="KW-0863">Zinc-finger</keyword>
<dbReference type="CDD" id="cd00590">
    <property type="entry name" value="RRM_SF"/>
    <property type="match status" value="1"/>
</dbReference>
<dbReference type="AlphaFoldDB" id="A0A3L6QSV2"/>
<evidence type="ECO:0000313" key="5">
    <source>
        <dbReference type="Proteomes" id="UP000275267"/>
    </source>
</evidence>
<keyword evidence="5" id="KW-1185">Reference proteome</keyword>
<accession>A0A3L6QSV2</accession>
<name>A0A3L6QSV2_PANMI</name>
<dbReference type="EMBL" id="PQIB02000011">
    <property type="protein sequence ID" value="RLM86892.1"/>
    <property type="molecule type" value="Genomic_DNA"/>
</dbReference>
<dbReference type="SUPFAM" id="SSF54928">
    <property type="entry name" value="RNA-binding domain, RBD"/>
    <property type="match status" value="1"/>
</dbReference>
<feature type="region of interest" description="Disordered" evidence="2">
    <location>
        <begin position="1"/>
        <end position="29"/>
    </location>
</feature>
<protein>
    <recommendedName>
        <fullName evidence="3">CCHC-type domain-containing protein</fullName>
    </recommendedName>
</protein>
<dbReference type="OrthoDB" id="663694at2759"/>